<gene>
    <name evidence="1" type="ORF">B1207_10270</name>
</gene>
<dbReference type="AlphaFoldDB" id="A0A364LI05"/>
<name>A0A364LI05_9GAMM</name>
<organism evidence="1 2">
    <name type="scientific">Legionella quinlivanii</name>
    <dbReference type="NCBI Taxonomy" id="45073"/>
    <lineage>
        <taxon>Bacteria</taxon>
        <taxon>Pseudomonadati</taxon>
        <taxon>Pseudomonadota</taxon>
        <taxon>Gammaproteobacteria</taxon>
        <taxon>Legionellales</taxon>
        <taxon>Legionellaceae</taxon>
        <taxon>Legionella</taxon>
    </lineage>
</organism>
<evidence type="ECO:0000313" key="1">
    <source>
        <dbReference type="EMBL" id="RAP35954.1"/>
    </source>
</evidence>
<evidence type="ECO:0000313" key="2">
    <source>
        <dbReference type="Proteomes" id="UP000249458"/>
    </source>
</evidence>
<protein>
    <submittedName>
        <fullName evidence="1">Uncharacterized protein</fullName>
    </submittedName>
</protein>
<dbReference type="EMBL" id="MVJN01000007">
    <property type="protein sequence ID" value="RAP35954.1"/>
    <property type="molecule type" value="Genomic_DNA"/>
</dbReference>
<proteinExistence type="predicted"/>
<dbReference type="RefSeq" id="WP_253255836.1">
    <property type="nucleotide sequence ID" value="NZ_MVJN01000007.1"/>
</dbReference>
<comment type="caution">
    <text evidence="1">The sequence shown here is derived from an EMBL/GenBank/DDBJ whole genome shotgun (WGS) entry which is preliminary data.</text>
</comment>
<reference evidence="1 2" key="1">
    <citation type="submission" date="2017-02" db="EMBL/GenBank/DDBJ databases">
        <title>Legionella quilivanii strain from human: case report and whole genome sequencing analysis.</title>
        <authorList>
            <person name="Lalancette C."/>
            <person name="Leduc J.-M."/>
            <person name="Levesque S."/>
            <person name="Fournier E."/>
            <person name="Saoud J."/>
            <person name="Faucher S.P."/>
            <person name="Bernard K."/>
            <person name="Martineau C."/>
            <person name="Longtin J."/>
        </authorList>
    </citation>
    <scope>NUCLEOTIDE SEQUENCE [LARGE SCALE GENOMIC DNA]</scope>
    <source>
        <strain evidence="1 2">ID143958</strain>
    </source>
</reference>
<dbReference type="Proteomes" id="UP000249458">
    <property type="component" value="Unassembled WGS sequence"/>
</dbReference>
<sequence>MSSLLPLRTVLGAYNERILRHYASNNPSLSFQQCQQLWKDLLGWMWLTQYRKGQGKPTYLFGPLLQLDDLWHFFILNTRDYCEFCERYWGEYFHHDMETPHEAHQLTADELADFLEDAIEFLGEDWIDRYFHHLFTEEN</sequence>
<accession>A0A364LI05</accession>